<accession>A0A8F2IWA2</accession>
<keyword evidence="2" id="KW-1185">Reference proteome</keyword>
<name>A0A8F2IWA2_9CAUD</name>
<dbReference type="KEGG" id="vg:77927824"/>
<dbReference type="EMBL" id="MW822145">
    <property type="protein sequence ID" value="QWT30119.1"/>
    <property type="molecule type" value="Genomic_DNA"/>
</dbReference>
<evidence type="ECO:0000313" key="2">
    <source>
        <dbReference type="Proteomes" id="UP000683399"/>
    </source>
</evidence>
<organism evidence="1 2">
    <name type="scientific">Streptomyces phage TunaTartare</name>
    <dbReference type="NCBI Taxonomy" id="2848887"/>
    <lineage>
        <taxon>Viruses</taxon>
        <taxon>Duplodnaviria</taxon>
        <taxon>Heunggongvirae</taxon>
        <taxon>Uroviricota</taxon>
        <taxon>Caudoviricetes</taxon>
        <taxon>Stanwilliamsviridae</taxon>
        <taxon>Loccivirinae</taxon>
        <taxon>Faustvirus</taxon>
        <taxon>Faustvirus tunatartare</taxon>
    </lineage>
</organism>
<dbReference type="Proteomes" id="UP000683399">
    <property type="component" value="Segment"/>
</dbReference>
<sequence>MDGFKVTEPVSEMNFAIEAEYYLNGENLIRSARFGTAKDFAEWLDAFDYKSGDVLGWTGDSATMRAVESYRTDYPYRAIPDFITEYNTNDGSSEIIGADQFRNLRRMFATDRKNYRIHRHFADNAKVYSVMFIGNGEPTLSTYVWHVPFGADEIPIS</sequence>
<gene>
    <name evidence="1" type="primary">257</name>
    <name evidence="1" type="ORF">SEA_TUNATARTARE_257</name>
</gene>
<proteinExistence type="predicted"/>
<dbReference type="RefSeq" id="YP_010652076.1">
    <property type="nucleotide sequence ID" value="NC_070784.1"/>
</dbReference>
<reference evidence="1 2" key="1">
    <citation type="submission" date="2021-03" db="EMBL/GenBank/DDBJ databases">
        <authorList>
            <person name="Alqahtani R."/>
            <person name="Behailu E."/>
            <person name="Cappabianca D.W."/>
            <person name="Csanadi-Schwartz K.M."/>
            <person name="Dalal A.S."/>
            <person name="Fahim M.S."/>
            <person name="Franklin J.M."/>
            <person name="Gluckman M.H."/>
            <person name="Levine C.J."/>
            <person name="Martin N."/>
            <person name="Milza N."/>
            <person name="Najmabadi R."/>
            <person name="Newman A.M."/>
            <person name="Pajunar M."/>
            <person name="Qalawee I."/>
            <person name="Rizvi A."/>
            <person name="Samuel A."/>
            <person name="Smith A."/>
            <person name="Swann F.E."/>
            <person name="Sweeney P."/>
            <person name="Torres N.R."/>
            <person name="Ventrone L."/>
            <person name="Ventura L."/>
            <person name="Wroe M."/>
            <person name="Acquaye N.A."/>
            <person name="Agnes T.J."/>
            <person name="Ahmed A."/>
            <person name="Ahmed S."/>
            <person name="Amodu B.A."/>
            <person name="Arefeayne N.F."/>
            <person name="Asamoah-Frimpong E.A."/>
            <person name="Attaran A."/>
            <person name="Barragan J.M."/>
            <person name="Baumgarten L.N."/>
            <person name="Berhane B."/>
            <person name="Beyene A."/>
            <person name="Bhattarai B."/>
            <person name="Biondokin D.V."/>
            <person name="Boone B.K."/>
            <person name="Burney S.Z."/>
            <person name="Cayanan J.T."/>
            <person name="Cesta G."/>
            <person name="Chang J."/>
            <person name="Chavez J."/>
            <person name="Chorbajian C."/>
            <person name="Christian S."/>
            <person name="Corns J.R."/>
            <person name="Corns N.R."/>
            <person name="Cowan J.T."/>
            <person name="Coyne C."/>
            <person name="Dadzie B."/>
            <person name="Datu D.V."/>
            <person name="Deng B.C."/>
            <person name="Der L."/>
            <person name="Dickerson K."/>
            <person name="Dozier E."/>
            <person name="Egbunine A.O."/>
            <person name="Farooq M."/>
            <person name="Fonge A.E."/>
            <person name="Ghomsi-Nono M.P."/>
            <person name="Giampietro H."/>
            <person name="Gunnison R.P."/>
            <person name="Han S.H."/>
            <person name="Hennigan A.J."/>
            <person name="Hong A.N."/>
            <person name="Ijomor E.C."/>
            <person name="Jalali A."/>
            <person name="Jamil T.Z."/>
            <person name="Jenkins C.R."/>
            <person name="Joseph M.A."/>
            <person name="Jowanowitch O.J."/>
            <person name="Kang D."/>
            <person name="Khan A."/>
            <person name="Khan Z.K."/>
            <person name="Kiewe T."/>
            <person name="Kjerulf A.B."/>
            <person name="Kolosey V."/>
            <person name="Kurup M."/>
            <person name="Lee V.H."/>
            <person name="Llontop-Maldonado V."/>
            <person name="Long P."/>
            <person name="Lu N."/>
            <person name="Majekodunmi A."/>
            <person name="Malik H.W."/>
            <person name="Marcellino S.C."/>
            <person name="Martinez L.A."/>
            <person name="Meher F.N."/>
            <person name="Michelin M.A."/>
            <person name="Mitchell K.G."/>
            <person name="Mullens W.J."/>
            <person name="Nwakama C."/>
            <person name="Nwosu F.T."/>
            <person name="Oboh E.C."/>
            <person name="Odujinrin O."/>
            <person name="Ogunsan O."/>
            <person name="O'Neill K."/>
            <person name="Oxlaj J.A."/>
            <person name="Patel A.K."/>
            <person name="Patel B.R."/>
            <person name="Pham Q."/>
            <person name="Porter J."/>
            <person name="Portes J."/>
            <person name="Prokopenko A."/>
            <person name="Quraishi M."/>
            <person name="Qureshi M."/>
            <person name="Rivera A."/>
            <person name="Rubalsky V."/>
            <person name="Saikali Y."/>
            <person name="Saqaf K."/>
            <person name="Saroya S.R."/>
            <person name="Seas A."/>
            <person name="Shadrick R.E."/>
            <person name="Sharda N."/>
            <person name="Sigindere M.T."/>
            <person name="Simbi V.G."/>
            <person name="Thuzar C."/>
            <person name="Tran K."/>
            <person name="Tran V.D."/>
            <person name="Trang W."/>
            <person name="Vaishnav N."/>
            <person name="Vuong K."/>
            <person name="Walker C."/>
            <person name="Wallace S.A."/>
            <person name="Warfield J.C."/>
            <person name="Wikina T."/>
            <person name="Wobbeking F.T."/>
            <person name="Worrent L.D."/>
            <person name="Yan T."/>
            <person name="Zehra A."/>
            <person name="Avazpour P."/>
            <person name="Kim F.M."/>
            <person name="Mason K."/>
            <person name="Nguyen D.A."/>
            <person name="Pettit S.M."/>
            <person name="Zhou O.J."/>
            <person name="Brissett D.L."/>
            <person name="Gualtieri C."/>
            <person name="Hufford T.M."/>
            <person name="Ko J.M."/>
            <person name="Novak J.K."/>
            <person name="Smith Z.M."/>
            <person name="Mayer-Bacon C."/>
            <person name="Erill I."/>
            <person name="Caruso S.M."/>
            <person name="Garlena R.A."/>
            <person name="Russell D.A."/>
            <person name="Pope W.H."/>
            <person name="Jacobs-Sera D."/>
            <person name="Hatfull G.F."/>
        </authorList>
    </citation>
    <scope>NUCLEOTIDE SEQUENCE [LARGE SCALE GENOMIC DNA]</scope>
</reference>
<protein>
    <submittedName>
        <fullName evidence="1">Uncharacterized protein</fullName>
    </submittedName>
</protein>
<evidence type="ECO:0000313" key="1">
    <source>
        <dbReference type="EMBL" id="QWT30119.1"/>
    </source>
</evidence>
<dbReference type="GeneID" id="77927824"/>